<dbReference type="NCBIfam" id="NF007980">
    <property type="entry name" value="PRK10707.1"/>
    <property type="match status" value="1"/>
</dbReference>
<keyword evidence="10" id="KW-1185">Reference proteome</keyword>
<dbReference type="Proteomes" id="UP000241190">
    <property type="component" value="Unassembled WGS sequence"/>
</dbReference>
<dbReference type="EMBL" id="PYLW01000011">
    <property type="protein sequence ID" value="PSV96574.1"/>
    <property type="molecule type" value="Genomic_DNA"/>
</dbReference>
<evidence type="ECO:0000256" key="3">
    <source>
        <dbReference type="ARBA" id="ARBA00022723"/>
    </source>
</evidence>
<protein>
    <submittedName>
        <fullName evidence="8">CoA pyrophosphatase</fullName>
    </submittedName>
</protein>
<gene>
    <name evidence="8" type="ORF">C9I88_11560</name>
    <name evidence="9" type="ORF">C9J52_01500</name>
</gene>
<dbReference type="InterPro" id="IPR015797">
    <property type="entry name" value="NUDIX_hydrolase-like_dom_sf"/>
</dbReference>
<evidence type="ECO:0000313" key="9">
    <source>
        <dbReference type="EMBL" id="PSW99487.1"/>
    </source>
</evidence>
<comment type="caution">
    <text evidence="8">The sequence shown here is derived from an EMBL/GenBank/DDBJ whole genome shotgun (WGS) entry which is preliminary data.</text>
</comment>
<dbReference type="InterPro" id="IPR045121">
    <property type="entry name" value="CoAse"/>
</dbReference>
<dbReference type="Proteomes" id="UP000241954">
    <property type="component" value="Unassembled WGS sequence"/>
</dbReference>
<dbReference type="PROSITE" id="PS51462">
    <property type="entry name" value="NUDIX"/>
    <property type="match status" value="1"/>
</dbReference>
<evidence type="ECO:0000256" key="2">
    <source>
        <dbReference type="ARBA" id="ARBA00001946"/>
    </source>
</evidence>
<comment type="cofactor">
    <cofactor evidence="1">
        <name>Mn(2+)</name>
        <dbReference type="ChEBI" id="CHEBI:29035"/>
    </cofactor>
</comment>
<evidence type="ECO:0000256" key="5">
    <source>
        <dbReference type="ARBA" id="ARBA00022842"/>
    </source>
</evidence>
<evidence type="ECO:0000259" key="7">
    <source>
        <dbReference type="PROSITE" id="PS51462"/>
    </source>
</evidence>
<evidence type="ECO:0000313" key="10">
    <source>
        <dbReference type="Proteomes" id="UP000241190"/>
    </source>
</evidence>
<dbReference type="Gene3D" id="3.90.79.10">
    <property type="entry name" value="Nucleoside Triphosphate Pyrophosphohydrolase"/>
    <property type="match status" value="1"/>
</dbReference>
<dbReference type="GeneID" id="93547473"/>
<evidence type="ECO:0000256" key="4">
    <source>
        <dbReference type="ARBA" id="ARBA00022801"/>
    </source>
</evidence>
<keyword evidence="4" id="KW-0378">Hydrolase</keyword>
<organism evidence="8 11">
    <name type="scientific">Photobacterium iliopiscarium</name>
    <dbReference type="NCBI Taxonomy" id="56192"/>
    <lineage>
        <taxon>Bacteria</taxon>
        <taxon>Pseudomonadati</taxon>
        <taxon>Pseudomonadota</taxon>
        <taxon>Gammaproteobacteria</taxon>
        <taxon>Vibrionales</taxon>
        <taxon>Vibrionaceae</taxon>
        <taxon>Photobacterium</taxon>
    </lineage>
</organism>
<dbReference type="EMBL" id="PYOP01000002">
    <property type="protein sequence ID" value="PSW99487.1"/>
    <property type="molecule type" value="Genomic_DNA"/>
</dbReference>
<dbReference type="GO" id="GO:0010945">
    <property type="term" value="F:coenzyme A diphosphatase activity"/>
    <property type="evidence" value="ECO:0007669"/>
    <property type="project" value="InterPro"/>
</dbReference>
<dbReference type="OrthoDB" id="9802805at2"/>
<evidence type="ECO:0000313" key="8">
    <source>
        <dbReference type="EMBL" id="PSV96574.1"/>
    </source>
</evidence>
<dbReference type="STRING" id="56192.UB38_01990"/>
<proteinExistence type="predicted"/>
<comment type="cofactor">
    <cofactor evidence="2">
        <name>Mg(2+)</name>
        <dbReference type="ChEBI" id="CHEBI:18420"/>
    </cofactor>
</comment>
<keyword evidence="3" id="KW-0479">Metal-binding</keyword>
<keyword evidence="6" id="KW-0464">Manganese</keyword>
<feature type="domain" description="Nudix hydrolase" evidence="7">
    <location>
        <begin position="36"/>
        <end position="169"/>
    </location>
</feature>
<dbReference type="Pfam" id="PF00293">
    <property type="entry name" value="NUDIX"/>
    <property type="match status" value="1"/>
</dbReference>
<dbReference type="PANTHER" id="PTHR12992">
    <property type="entry name" value="NUDIX HYDROLASE"/>
    <property type="match status" value="1"/>
</dbReference>
<accession>A0A0D8QAT9</accession>
<dbReference type="InterPro" id="IPR000086">
    <property type="entry name" value="NUDIX_hydrolase_dom"/>
</dbReference>
<evidence type="ECO:0000256" key="6">
    <source>
        <dbReference type="ARBA" id="ARBA00023211"/>
    </source>
</evidence>
<reference evidence="8 11" key="1">
    <citation type="submission" date="2018-01" db="EMBL/GenBank/DDBJ databases">
        <title>Whole genome sequencing of Histamine producing bacteria.</title>
        <authorList>
            <person name="Butler K."/>
        </authorList>
    </citation>
    <scope>NUCLEOTIDE SEQUENCE [LARGE SCALE GENOMIC DNA]</scope>
    <source>
        <strain evidence="9 10">ATCC 51761</strain>
        <strain evidence="8 11">NCIMB 13481</strain>
    </source>
</reference>
<dbReference type="SUPFAM" id="SSF55811">
    <property type="entry name" value="Nudix"/>
    <property type="match status" value="1"/>
</dbReference>
<dbReference type="RefSeq" id="WP_045035592.1">
    <property type="nucleotide sequence ID" value="NZ_CAMQYU010000056.1"/>
</dbReference>
<dbReference type="AlphaFoldDB" id="A0A0D8QAT9"/>
<evidence type="ECO:0000313" key="11">
    <source>
        <dbReference type="Proteomes" id="UP000241954"/>
    </source>
</evidence>
<evidence type="ECO:0000256" key="1">
    <source>
        <dbReference type="ARBA" id="ARBA00001936"/>
    </source>
</evidence>
<name>A0A0D8QAT9_9GAMM</name>
<dbReference type="GO" id="GO:0046872">
    <property type="term" value="F:metal ion binding"/>
    <property type="evidence" value="ECO:0007669"/>
    <property type="project" value="UniProtKB-KW"/>
</dbReference>
<dbReference type="CDD" id="cd03426">
    <property type="entry name" value="NUDIX_CoAse_Nudt7"/>
    <property type="match status" value="1"/>
</dbReference>
<keyword evidence="5" id="KW-0460">Magnesium</keyword>
<sequence length="202" mass="23071">MGEQQQILTRFLMAPSQQYDASHKRRIDHHFTDDVLFKPAAVLIPLVPREHGFNVVLTRRAEHLKHHPGQIAFPGGRFEPQDSDLITTALRETFEETGIICQRNNVIGQLPPLATISGYMVTPFISTISNNYAAKPDPGEVDAIFEVPLNYLLDPKNIHAHQFRLRGEPHRVYAIPYHNYSIWGATAQMIKLLSNQIWEDKK</sequence>
<dbReference type="PANTHER" id="PTHR12992:SF11">
    <property type="entry name" value="MITOCHONDRIAL COENZYME A DIPHOSPHATASE NUDT8"/>
    <property type="match status" value="1"/>
</dbReference>